<keyword evidence="1" id="KW-0175">Coiled coil</keyword>
<feature type="region of interest" description="Disordered" evidence="2">
    <location>
        <begin position="853"/>
        <end position="880"/>
    </location>
</feature>
<feature type="compositionally biased region" description="Low complexity" evidence="2">
    <location>
        <begin position="631"/>
        <end position="644"/>
    </location>
</feature>
<comment type="caution">
    <text evidence="4">The sequence shown here is derived from an EMBL/GenBank/DDBJ whole genome shotgun (WGS) entry which is preliminary data.</text>
</comment>
<accession>A0A835Z896</accession>
<gene>
    <name evidence="4" type="ORF">JKP88DRAFT_308906</name>
</gene>
<feature type="compositionally biased region" description="Basic residues" evidence="2">
    <location>
        <begin position="904"/>
        <end position="915"/>
    </location>
</feature>
<dbReference type="GO" id="GO:0007076">
    <property type="term" value="P:mitotic chromosome condensation"/>
    <property type="evidence" value="ECO:0007669"/>
    <property type="project" value="TreeGrafter"/>
</dbReference>
<evidence type="ECO:0000313" key="5">
    <source>
        <dbReference type="Proteomes" id="UP000664859"/>
    </source>
</evidence>
<dbReference type="PANTHER" id="PTHR43941:SF1">
    <property type="entry name" value="STRUCTURAL MAINTENANCE OF CHROMOSOMES PROTEIN 2"/>
    <property type="match status" value="1"/>
</dbReference>
<feature type="compositionally biased region" description="Low complexity" evidence="2">
    <location>
        <begin position="924"/>
        <end position="933"/>
    </location>
</feature>
<dbReference type="GO" id="GO:0000793">
    <property type="term" value="C:condensed chromosome"/>
    <property type="evidence" value="ECO:0007669"/>
    <property type="project" value="TreeGrafter"/>
</dbReference>
<dbReference type="GO" id="GO:0000785">
    <property type="term" value="C:chromatin"/>
    <property type="evidence" value="ECO:0007669"/>
    <property type="project" value="TreeGrafter"/>
</dbReference>
<feature type="compositionally biased region" description="Basic and acidic residues" evidence="2">
    <location>
        <begin position="621"/>
        <end position="630"/>
    </location>
</feature>
<reference evidence="4" key="1">
    <citation type="submission" date="2021-02" db="EMBL/GenBank/DDBJ databases">
        <title>First Annotated Genome of the Yellow-green Alga Tribonema minus.</title>
        <authorList>
            <person name="Mahan K.M."/>
        </authorList>
    </citation>
    <scope>NUCLEOTIDE SEQUENCE</scope>
    <source>
        <strain evidence="4">UTEX B ZZ1240</strain>
    </source>
</reference>
<evidence type="ECO:0000256" key="3">
    <source>
        <dbReference type="SAM" id="SignalP"/>
    </source>
</evidence>
<feature type="region of interest" description="Disordered" evidence="2">
    <location>
        <begin position="903"/>
        <end position="942"/>
    </location>
</feature>
<keyword evidence="3" id="KW-0732">Signal</keyword>
<feature type="coiled-coil region" evidence="1">
    <location>
        <begin position="566"/>
        <end position="600"/>
    </location>
</feature>
<organism evidence="4 5">
    <name type="scientific">Tribonema minus</name>
    <dbReference type="NCBI Taxonomy" id="303371"/>
    <lineage>
        <taxon>Eukaryota</taxon>
        <taxon>Sar</taxon>
        <taxon>Stramenopiles</taxon>
        <taxon>Ochrophyta</taxon>
        <taxon>PX clade</taxon>
        <taxon>Xanthophyceae</taxon>
        <taxon>Tribonematales</taxon>
        <taxon>Tribonemataceae</taxon>
        <taxon>Tribonema</taxon>
    </lineage>
</organism>
<dbReference type="AlphaFoldDB" id="A0A835Z896"/>
<feature type="coiled-coil region" evidence="1">
    <location>
        <begin position="757"/>
        <end position="794"/>
    </location>
</feature>
<feature type="compositionally biased region" description="Low complexity" evidence="2">
    <location>
        <begin position="863"/>
        <end position="880"/>
    </location>
</feature>
<evidence type="ECO:0000313" key="4">
    <source>
        <dbReference type="EMBL" id="KAG5186770.1"/>
    </source>
</evidence>
<dbReference type="EMBL" id="JAFCMP010000103">
    <property type="protein sequence ID" value="KAG5186770.1"/>
    <property type="molecule type" value="Genomic_DNA"/>
</dbReference>
<feature type="compositionally biased region" description="Polar residues" evidence="2">
    <location>
        <begin position="668"/>
        <end position="677"/>
    </location>
</feature>
<evidence type="ECO:0000256" key="1">
    <source>
        <dbReference type="SAM" id="Coils"/>
    </source>
</evidence>
<proteinExistence type="predicted"/>
<dbReference type="GO" id="GO:0003682">
    <property type="term" value="F:chromatin binding"/>
    <property type="evidence" value="ECO:0007669"/>
    <property type="project" value="TreeGrafter"/>
</dbReference>
<feature type="compositionally biased region" description="Basic and acidic residues" evidence="2">
    <location>
        <begin position="648"/>
        <end position="663"/>
    </location>
</feature>
<dbReference type="Proteomes" id="UP000664859">
    <property type="component" value="Unassembled WGS sequence"/>
</dbReference>
<protein>
    <submittedName>
        <fullName evidence="4">Uncharacterized protein</fullName>
    </submittedName>
</protein>
<name>A0A835Z896_9STRA</name>
<dbReference type="PANTHER" id="PTHR43941">
    <property type="entry name" value="STRUCTURAL MAINTENANCE OF CHROMOSOMES PROTEIN 2"/>
    <property type="match status" value="1"/>
</dbReference>
<feature type="chain" id="PRO_5032999968" evidence="3">
    <location>
        <begin position="26"/>
        <end position="961"/>
    </location>
</feature>
<evidence type="ECO:0000256" key="2">
    <source>
        <dbReference type="SAM" id="MobiDB-lite"/>
    </source>
</evidence>
<dbReference type="GO" id="GO:0000796">
    <property type="term" value="C:condensin complex"/>
    <property type="evidence" value="ECO:0007669"/>
    <property type="project" value="TreeGrafter"/>
</dbReference>
<feature type="signal peptide" evidence="3">
    <location>
        <begin position="1"/>
        <end position="25"/>
    </location>
</feature>
<sequence length="961" mass="102101">MCIAFVAALCTSLLLSMVMTRRKQARQVTILVAEMLAAEERGKQALDAELARRRALRQEALREAGRGEEDEISMELALVAPEAATSRTAQGPRLRLQGGFGFDGPWVSRQRRLPNHFCICGYGASQMLLVRQLRADLKVADEEYAEVSADLTAVMRQLHREQDRHVHTVGVYEETRDQLSLTRDRLGASTAEVNGLKALLATSAAGSSAAVRSARRQLSAERGAHARTAAVYADTAIVYGRTRWLLRVTVRALRARTAEVGVVHVELRAERDAHAHTTAAHARAHCLLAFASGALCAGAARVDALEQQCSGLEVRYARAAVLLALAHRALRVRDGAETEALEQQRSALEVERCEAAAVLRSERRAHARAREQCSALRADRDEAAALLRSERREHVRAKGEWEARDCARVAWQVALEGELALVLRDVTFERLRRQKVTLDLREAHRELASLRAAAPSADYTITVVQLRALIMQLQMSMADANTTIVQLQTDNAALSARAQSSAATAAIQGAYIAKLEQQRSDLQQQCSHAQDLVAAAAAAANDGTTQPYIALLQSVLAMSRATEIAAAVKDEERAALEAECNALRNLNLKLQEDCAEMRAKAARAAVQGHLLQRVHTAPAAARREARDRPPEAAAAAAAAAAAVPLGPPRRDEDAAELRHRQARDSGVTAEQLSSADHTSGEETISEVIEIAAPFTAKTEETAAAAAAAPVVSQALHDPDPLAAAMDILAAAVRGDGSYRCDAPPGPAALLEACSAVAAQLDNTREALAKERESLRALRSAAQRAQQMADAQRAAGGAGVVKGLSVQLFKHGLNATLVSRGSSRPRSAEHCYEAAVDADADAVAPHSVRGVAHALPLPPPLRTSSADAPARAASPGSADGGCQACGGGGGGSGGGDCCCGSPVHGRGRRQQRRYRAHARDEEGRGSSSRSRSTSAHPPGSPGSCCEGDALFAICNRDSVRGG</sequence>
<feature type="region of interest" description="Disordered" evidence="2">
    <location>
        <begin position="617"/>
        <end position="682"/>
    </location>
</feature>
<keyword evidence="5" id="KW-1185">Reference proteome</keyword>